<feature type="non-terminal residue" evidence="3">
    <location>
        <position position="119"/>
    </location>
</feature>
<name>A0ABN8PZP5_9CNID</name>
<keyword evidence="1" id="KW-0732">Signal</keyword>
<feature type="domain" description="Apple" evidence="2">
    <location>
        <begin position="30"/>
        <end position="106"/>
    </location>
</feature>
<proteinExistence type="predicted"/>
<feature type="chain" id="PRO_5046569676" description="Apple domain-containing protein" evidence="1">
    <location>
        <begin position="28"/>
        <end position="119"/>
    </location>
</feature>
<gene>
    <name evidence="3" type="ORF">PEVE_00001352</name>
</gene>
<dbReference type="PROSITE" id="PS50948">
    <property type="entry name" value="PAN"/>
    <property type="match status" value="1"/>
</dbReference>
<dbReference type="Pfam" id="PF00024">
    <property type="entry name" value="PAN_1"/>
    <property type="match status" value="1"/>
</dbReference>
<dbReference type="SUPFAM" id="SSF57414">
    <property type="entry name" value="Hairpin loop containing domain-like"/>
    <property type="match status" value="1"/>
</dbReference>
<organism evidence="3 4">
    <name type="scientific">Porites evermanni</name>
    <dbReference type="NCBI Taxonomy" id="104178"/>
    <lineage>
        <taxon>Eukaryota</taxon>
        <taxon>Metazoa</taxon>
        <taxon>Cnidaria</taxon>
        <taxon>Anthozoa</taxon>
        <taxon>Hexacorallia</taxon>
        <taxon>Scleractinia</taxon>
        <taxon>Fungiina</taxon>
        <taxon>Poritidae</taxon>
        <taxon>Porites</taxon>
    </lineage>
</organism>
<dbReference type="Proteomes" id="UP001159427">
    <property type="component" value="Unassembled WGS sequence"/>
</dbReference>
<sequence length="119" mass="13619">MALRTKLSAKVVLLLLYQIILLGAAASQQCTGENSIKGKMLKGFTIQKMKVSNPSECYEACNNQIRCQSFNYVISQDMCELNNCTKEITPKDLERDPQRYFFQVKRQPKGQNDEDISFK</sequence>
<accession>A0ABN8PZP5</accession>
<evidence type="ECO:0000313" key="3">
    <source>
        <dbReference type="EMBL" id="CAH3154225.1"/>
    </source>
</evidence>
<evidence type="ECO:0000256" key="1">
    <source>
        <dbReference type="SAM" id="SignalP"/>
    </source>
</evidence>
<feature type="signal peptide" evidence="1">
    <location>
        <begin position="1"/>
        <end position="27"/>
    </location>
</feature>
<evidence type="ECO:0000313" key="4">
    <source>
        <dbReference type="Proteomes" id="UP001159427"/>
    </source>
</evidence>
<dbReference type="Gene3D" id="3.50.4.10">
    <property type="entry name" value="Hepatocyte Growth Factor"/>
    <property type="match status" value="1"/>
</dbReference>
<protein>
    <recommendedName>
        <fullName evidence="2">Apple domain-containing protein</fullName>
    </recommendedName>
</protein>
<reference evidence="3 4" key="1">
    <citation type="submission" date="2022-05" db="EMBL/GenBank/DDBJ databases">
        <authorList>
            <consortium name="Genoscope - CEA"/>
            <person name="William W."/>
        </authorList>
    </citation>
    <scope>NUCLEOTIDE SEQUENCE [LARGE SCALE GENOMIC DNA]</scope>
</reference>
<evidence type="ECO:0000259" key="2">
    <source>
        <dbReference type="PROSITE" id="PS50948"/>
    </source>
</evidence>
<keyword evidence="4" id="KW-1185">Reference proteome</keyword>
<dbReference type="EMBL" id="CALNXI010001073">
    <property type="protein sequence ID" value="CAH3154225.1"/>
    <property type="molecule type" value="Genomic_DNA"/>
</dbReference>
<dbReference type="InterPro" id="IPR003609">
    <property type="entry name" value="Pan_app"/>
</dbReference>
<comment type="caution">
    <text evidence="3">The sequence shown here is derived from an EMBL/GenBank/DDBJ whole genome shotgun (WGS) entry which is preliminary data.</text>
</comment>